<protein>
    <submittedName>
        <fullName evidence="1">Uncharacterized protein</fullName>
    </submittedName>
</protein>
<sequence length="89" mass="10224">MYRDEKNANDILKWHIEKYAIYAPSSLLPPLFPTHTITARCSTIKVKATYLSQTQTTQRGSLSRGKLTCKYPFFLKQDGILSLLTEKRS</sequence>
<keyword evidence="2" id="KW-1185">Reference proteome</keyword>
<gene>
    <name evidence="1" type="ORF">CANARDRAFT_28407</name>
</gene>
<reference evidence="2" key="1">
    <citation type="submission" date="2016-04" db="EMBL/GenBank/DDBJ databases">
        <title>Comparative genomics of biotechnologically important yeasts.</title>
        <authorList>
            <consortium name="DOE Joint Genome Institute"/>
            <person name="Riley R."/>
            <person name="Haridas S."/>
            <person name="Wolfe K.H."/>
            <person name="Lopes M.R."/>
            <person name="Hittinger C.T."/>
            <person name="Goker M."/>
            <person name="Salamov A."/>
            <person name="Wisecaver J."/>
            <person name="Long T.M."/>
            <person name="Aerts A.L."/>
            <person name="Barry K."/>
            <person name="Choi C."/>
            <person name="Clum A."/>
            <person name="Coughlan A.Y."/>
            <person name="Deshpande S."/>
            <person name="Douglass A.P."/>
            <person name="Hanson S.J."/>
            <person name="Klenk H.-P."/>
            <person name="Labutti K."/>
            <person name="Lapidus A."/>
            <person name="Lindquist E."/>
            <person name="Lipzen A."/>
            <person name="Meier-Kolthoff J.P."/>
            <person name="Ohm R.A."/>
            <person name="Otillar R.P."/>
            <person name="Pangilinan J."/>
            <person name="Peng Y."/>
            <person name="Rokas A."/>
            <person name="Rosa C.A."/>
            <person name="Scheuner C."/>
            <person name="Sibirny A.A."/>
            <person name="Slot J.C."/>
            <person name="Stielow J.B."/>
            <person name="Sun H."/>
            <person name="Kurtzman C.P."/>
            <person name="Blackwell M."/>
            <person name="Grigoriev I.V."/>
            <person name="Jeffries T.W."/>
        </authorList>
    </citation>
    <scope>NUCLEOTIDE SEQUENCE [LARGE SCALE GENOMIC DNA]</scope>
    <source>
        <strain evidence="2">NRRL YB-2248</strain>
    </source>
</reference>
<proteinExistence type="predicted"/>
<accession>A0A1E4T1Q0</accession>
<evidence type="ECO:0000313" key="2">
    <source>
        <dbReference type="Proteomes" id="UP000094801"/>
    </source>
</evidence>
<name>A0A1E4T1Q0_9ASCO</name>
<organism evidence="1 2">
    <name type="scientific">[Candida] arabinofermentans NRRL YB-2248</name>
    <dbReference type="NCBI Taxonomy" id="983967"/>
    <lineage>
        <taxon>Eukaryota</taxon>
        <taxon>Fungi</taxon>
        <taxon>Dikarya</taxon>
        <taxon>Ascomycota</taxon>
        <taxon>Saccharomycotina</taxon>
        <taxon>Pichiomycetes</taxon>
        <taxon>Pichiales</taxon>
        <taxon>Pichiaceae</taxon>
        <taxon>Ogataea</taxon>
        <taxon>Ogataea/Candida clade</taxon>
    </lineage>
</organism>
<dbReference type="AlphaFoldDB" id="A0A1E4T1Q0"/>
<dbReference type="Proteomes" id="UP000094801">
    <property type="component" value="Unassembled WGS sequence"/>
</dbReference>
<dbReference type="EMBL" id="KV453852">
    <property type="protein sequence ID" value="ODV85651.1"/>
    <property type="molecule type" value="Genomic_DNA"/>
</dbReference>
<evidence type="ECO:0000313" key="1">
    <source>
        <dbReference type="EMBL" id="ODV85651.1"/>
    </source>
</evidence>